<dbReference type="AlphaFoldDB" id="F0SJC6"/>
<dbReference type="Proteomes" id="UP000006860">
    <property type="component" value="Chromosome"/>
</dbReference>
<dbReference type="EMBL" id="CP002546">
    <property type="protein sequence ID" value="ADY59701.1"/>
    <property type="molecule type" value="Genomic_DNA"/>
</dbReference>
<feature type="region of interest" description="Disordered" evidence="5">
    <location>
        <begin position="1"/>
        <end position="38"/>
    </location>
</feature>
<feature type="compositionally biased region" description="Acidic residues" evidence="5">
    <location>
        <begin position="9"/>
        <end position="38"/>
    </location>
</feature>
<evidence type="ECO:0000313" key="7">
    <source>
        <dbReference type="Proteomes" id="UP000006860"/>
    </source>
</evidence>
<feature type="region of interest" description="Disordered" evidence="5">
    <location>
        <begin position="77"/>
        <end position="100"/>
    </location>
</feature>
<accession>F0SJC6</accession>
<dbReference type="RefSeq" id="WP_013628426.1">
    <property type="nucleotide sequence ID" value="NC_015174.1"/>
</dbReference>
<evidence type="ECO:0000256" key="4">
    <source>
        <dbReference type="ARBA" id="ARBA00023306"/>
    </source>
</evidence>
<dbReference type="PANTHER" id="PTHR34298">
    <property type="entry name" value="SEGREGATION AND CONDENSATION PROTEIN B"/>
    <property type="match status" value="1"/>
</dbReference>
<dbReference type="OrthoDB" id="211906at2"/>
<keyword evidence="7" id="KW-1185">Reference proteome</keyword>
<dbReference type="InterPro" id="IPR005234">
    <property type="entry name" value="ScpB_csome_segregation"/>
</dbReference>
<dbReference type="Pfam" id="PF04079">
    <property type="entry name" value="SMC_ScpB"/>
    <property type="match status" value="1"/>
</dbReference>
<evidence type="ECO:0000256" key="3">
    <source>
        <dbReference type="ARBA" id="ARBA00022829"/>
    </source>
</evidence>
<keyword evidence="2" id="KW-0132">Cell division</keyword>
<keyword evidence="4" id="KW-0131">Cell cycle</keyword>
<dbReference type="InterPro" id="IPR036390">
    <property type="entry name" value="WH_DNA-bd_sf"/>
</dbReference>
<keyword evidence="1" id="KW-0963">Cytoplasm</keyword>
<dbReference type="Gene3D" id="1.10.10.10">
    <property type="entry name" value="Winged helix-like DNA-binding domain superfamily/Winged helix DNA-binding domain"/>
    <property type="match status" value="2"/>
</dbReference>
<keyword evidence="3" id="KW-0159">Chromosome partition</keyword>
<dbReference type="KEGG" id="pbs:Plabr_2098"/>
<dbReference type="eggNOG" id="COG1386">
    <property type="taxonomic scope" value="Bacteria"/>
</dbReference>
<protein>
    <submittedName>
        <fullName evidence="6">Chromosome segregation and condensation protein, ScpB</fullName>
    </submittedName>
</protein>
<reference evidence="7" key="1">
    <citation type="submission" date="2011-02" db="EMBL/GenBank/DDBJ databases">
        <title>The complete genome of Planctomyces brasiliensis DSM 5305.</title>
        <authorList>
            <person name="Lucas S."/>
            <person name="Copeland A."/>
            <person name="Lapidus A."/>
            <person name="Bruce D."/>
            <person name="Goodwin L."/>
            <person name="Pitluck S."/>
            <person name="Kyrpides N."/>
            <person name="Mavromatis K."/>
            <person name="Pagani I."/>
            <person name="Ivanova N."/>
            <person name="Ovchinnikova G."/>
            <person name="Lu M."/>
            <person name="Detter J.C."/>
            <person name="Han C."/>
            <person name="Land M."/>
            <person name="Hauser L."/>
            <person name="Markowitz V."/>
            <person name="Cheng J.-F."/>
            <person name="Hugenholtz P."/>
            <person name="Woyke T."/>
            <person name="Wu D."/>
            <person name="Tindall B."/>
            <person name="Pomrenke H.G."/>
            <person name="Brambilla E."/>
            <person name="Klenk H.-P."/>
            <person name="Eisen J.A."/>
        </authorList>
    </citation>
    <scope>NUCLEOTIDE SEQUENCE [LARGE SCALE GENOMIC DNA]</scope>
    <source>
        <strain evidence="7">ATCC 49424 / DSM 5305 / JCM 21570 / IAM 15109 / NBRC 103401 / IFAM 1448</strain>
    </source>
</reference>
<gene>
    <name evidence="6" type="ordered locus">Plabr_2098</name>
</gene>
<name>F0SJC6_RUBBR</name>
<dbReference type="PANTHER" id="PTHR34298:SF2">
    <property type="entry name" value="SEGREGATION AND CONDENSATION PROTEIN B"/>
    <property type="match status" value="1"/>
</dbReference>
<evidence type="ECO:0000256" key="1">
    <source>
        <dbReference type="ARBA" id="ARBA00022490"/>
    </source>
</evidence>
<dbReference type="GO" id="GO:0051304">
    <property type="term" value="P:chromosome separation"/>
    <property type="evidence" value="ECO:0007669"/>
    <property type="project" value="InterPro"/>
</dbReference>
<dbReference type="HOGENOM" id="CLU_1033999_0_0_0"/>
<organism evidence="6 7">
    <name type="scientific">Rubinisphaera brasiliensis (strain ATCC 49424 / DSM 5305 / JCM 21570 / IAM 15109 / NBRC 103401 / IFAM 1448)</name>
    <name type="common">Planctomyces brasiliensis</name>
    <dbReference type="NCBI Taxonomy" id="756272"/>
    <lineage>
        <taxon>Bacteria</taxon>
        <taxon>Pseudomonadati</taxon>
        <taxon>Planctomycetota</taxon>
        <taxon>Planctomycetia</taxon>
        <taxon>Planctomycetales</taxon>
        <taxon>Planctomycetaceae</taxon>
        <taxon>Rubinisphaera</taxon>
    </lineage>
</organism>
<proteinExistence type="predicted"/>
<sequence length="269" mass="30477">MNDEHVNDDFEDDTDGENPDTSDELSSDDGSAEIFSEDAIEQAYLQALRASEEAGLVPDLPVLPPMVDELQEPMPEAAYETEAAEEHPAEEPEEDAPKTAFKPQQIIESLLFVGGEKLPARKIASLLGQHCSEESVRNWIEEISERYRDQQRPYEIVLGEEGYQMVLRSAYQTQRHLLFGLGPKEIKLSQDALEVLALVAYEQPISQESIQELDRSGVMAAVRQLVRRGLVTFEREDKVPVYRTTDRFLQLFGLRDLTDLPRSRDLSLK</sequence>
<dbReference type="STRING" id="756272.Plabr_2098"/>
<dbReference type="SUPFAM" id="SSF46785">
    <property type="entry name" value="Winged helix' DNA-binding domain"/>
    <property type="match status" value="2"/>
</dbReference>
<evidence type="ECO:0000256" key="2">
    <source>
        <dbReference type="ARBA" id="ARBA00022618"/>
    </source>
</evidence>
<dbReference type="InterPro" id="IPR036388">
    <property type="entry name" value="WH-like_DNA-bd_sf"/>
</dbReference>
<evidence type="ECO:0000256" key="5">
    <source>
        <dbReference type="SAM" id="MobiDB-lite"/>
    </source>
</evidence>
<evidence type="ECO:0000313" key="6">
    <source>
        <dbReference type="EMBL" id="ADY59701.1"/>
    </source>
</evidence>
<dbReference type="GO" id="GO:0051301">
    <property type="term" value="P:cell division"/>
    <property type="evidence" value="ECO:0007669"/>
    <property type="project" value="UniProtKB-KW"/>
</dbReference>